<dbReference type="InterPro" id="IPR011051">
    <property type="entry name" value="RmlC_Cupin_sf"/>
</dbReference>
<evidence type="ECO:0000259" key="2">
    <source>
        <dbReference type="Pfam" id="PF00190"/>
    </source>
</evidence>
<evidence type="ECO:0000313" key="3">
    <source>
        <dbReference type="EMBL" id="PKA64969.1"/>
    </source>
</evidence>
<dbReference type="PANTHER" id="PTHR31189">
    <property type="entry name" value="OS03G0336100 PROTEIN-RELATED"/>
    <property type="match status" value="1"/>
</dbReference>
<dbReference type="Pfam" id="PF00190">
    <property type="entry name" value="Cupin_1"/>
    <property type="match status" value="1"/>
</dbReference>
<proteinExistence type="predicted"/>
<dbReference type="EMBL" id="KZ451899">
    <property type="protein sequence ID" value="PKA64969.1"/>
    <property type="molecule type" value="Genomic_DNA"/>
</dbReference>
<protein>
    <submittedName>
        <fullName evidence="3">Vicilin-like antimicrobial peptides 2-1</fullName>
    </submittedName>
</protein>
<feature type="domain" description="Cupin type-1" evidence="2">
    <location>
        <begin position="137"/>
        <end position="196"/>
    </location>
</feature>
<dbReference type="PANTHER" id="PTHR31189:SF13">
    <property type="entry name" value="CUPINCIN"/>
    <property type="match status" value="1"/>
</dbReference>
<dbReference type="CDD" id="cd02244">
    <property type="entry name" value="cupin_7S_vicilin-like_N"/>
    <property type="match status" value="1"/>
</dbReference>
<dbReference type="SUPFAM" id="SSF51182">
    <property type="entry name" value="RmlC-like cupins"/>
    <property type="match status" value="1"/>
</dbReference>
<feature type="chain" id="PRO_5014167954" evidence="1">
    <location>
        <begin position="26"/>
        <end position="213"/>
    </location>
</feature>
<organism evidence="3 4">
    <name type="scientific">Apostasia shenzhenica</name>
    <dbReference type="NCBI Taxonomy" id="1088818"/>
    <lineage>
        <taxon>Eukaryota</taxon>
        <taxon>Viridiplantae</taxon>
        <taxon>Streptophyta</taxon>
        <taxon>Embryophyta</taxon>
        <taxon>Tracheophyta</taxon>
        <taxon>Spermatophyta</taxon>
        <taxon>Magnoliopsida</taxon>
        <taxon>Liliopsida</taxon>
        <taxon>Asparagales</taxon>
        <taxon>Orchidaceae</taxon>
        <taxon>Apostasioideae</taxon>
        <taxon>Apostasia</taxon>
    </lineage>
</organism>
<feature type="signal peptide" evidence="1">
    <location>
        <begin position="1"/>
        <end position="25"/>
    </location>
</feature>
<dbReference type="InterPro" id="IPR050253">
    <property type="entry name" value="Seed_Storage-Functional"/>
</dbReference>
<sequence>MKKETGVPLTLLLLVLLTLSPLSAASDGFGIEKCRQECRQYPLYDQGMRRGCELECEQREGGGVGRSKYEERERHEWQEGGNPYIFGKESFEDYVLSHGRAKVLKKFSDLSPLLRGIANYRLLVLEADPHTFVMPKHLDADCVLYVANGEGAIFILHEKSRESHSLRQGDVIRVWAGSITYLINKSNNQKLKIATFLNPVGNPGQFEVHKSSS</sequence>
<evidence type="ECO:0000256" key="1">
    <source>
        <dbReference type="SAM" id="SignalP"/>
    </source>
</evidence>
<evidence type="ECO:0000313" key="4">
    <source>
        <dbReference type="Proteomes" id="UP000236161"/>
    </source>
</evidence>
<dbReference type="STRING" id="1088818.A0A2I0BB28"/>
<dbReference type="InterPro" id="IPR006045">
    <property type="entry name" value="Cupin_1"/>
</dbReference>
<dbReference type="Proteomes" id="UP000236161">
    <property type="component" value="Unassembled WGS sequence"/>
</dbReference>
<dbReference type="OrthoDB" id="1912756at2759"/>
<accession>A0A2I0BB28</accession>
<dbReference type="Gene3D" id="2.60.120.10">
    <property type="entry name" value="Jelly Rolls"/>
    <property type="match status" value="1"/>
</dbReference>
<name>A0A2I0BB28_9ASPA</name>
<keyword evidence="4" id="KW-1185">Reference proteome</keyword>
<dbReference type="AlphaFoldDB" id="A0A2I0BB28"/>
<gene>
    <name evidence="3" type="primary">AMP2-1</name>
    <name evidence="3" type="ORF">AXF42_Ash011571</name>
</gene>
<reference evidence="3 4" key="1">
    <citation type="journal article" date="2017" name="Nature">
        <title>The Apostasia genome and the evolution of orchids.</title>
        <authorList>
            <person name="Zhang G.Q."/>
            <person name="Liu K.W."/>
            <person name="Li Z."/>
            <person name="Lohaus R."/>
            <person name="Hsiao Y.Y."/>
            <person name="Niu S.C."/>
            <person name="Wang J.Y."/>
            <person name="Lin Y.C."/>
            <person name="Xu Q."/>
            <person name="Chen L.J."/>
            <person name="Yoshida K."/>
            <person name="Fujiwara S."/>
            <person name="Wang Z.W."/>
            <person name="Zhang Y.Q."/>
            <person name="Mitsuda N."/>
            <person name="Wang M."/>
            <person name="Liu G.H."/>
            <person name="Pecoraro L."/>
            <person name="Huang H.X."/>
            <person name="Xiao X.J."/>
            <person name="Lin M."/>
            <person name="Wu X.Y."/>
            <person name="Wu W.L."/>
            <person name="Chen Y.Y."/>
            <person name="Chang S.B."/>
            <person name="Sakamoto S."/>
            <person name="Ohme-Takagi M."/>
            <person name="Yagi M."/>
            <person name="Zeng S.J."/>
            <person name="Shen C.Y."/>
            <person name="Yeh C.M."/>
            <person name="Luo Y.B."/>
            <person name="Tsai W.C."/>
            <person name="Van de Peer Y."/>
            <person name="Liu Z.J."/>
        </authorList>
    </citation>
    <scope>NUCLEOTIDE SEQUENCE [LARGE SCALE GENOMIC DNA]</scope>
    <source>
        <strain evidence="4">cv. Shenzhen</strain>
        <tissue evidence="3">Stem</tissue>
    </source>
</reference>
<dbReference type="InterPro" id="IPR014710">
    <property type="entry name" value="RmlC-like_jellyroll"/>
</dbReference>
<keyword evidence="1" id="KW-0732">Signal</keyword>